<evidence type="ECO:0000313" key="3">
    <source>
        <dbReference type="Proteomes" id="UP001066276"/>
    </source>
</evidence>
<dbReference type="AlphaFoldDB" id="A0AAV7TMG8"/>
<organism evidence="2 3">
    <name type="scientific">Pleurodeles waltl</name>
    <name type="common">Iberian ribbed newt</name>
    <dbReference type="NCBI Taxonomy" id="8319"/>
    <lineage>
        <taxon>Eukaryota</taxon>
        <taxon>Metazoa</taxon>
        <taxon>Chordata</taxon>
        <taxon>Craniata</taxon>
        <taxon>Vertebrata</taxon>
        <taxon>Euteleostomi</taxon>
        <taxon>Amphibia</taxon>
        <taxon>Batrachia</taxon>
        <taxon>Caudata</taxon>
        <taxon>Salamandroidea</taxon>
        <taxon>Salamandridae</taxon>
        <taxon>Pleurodelinae</taxon>
        <taxon>Pleurodeles</taxon>
    </lineage>
</organism>
<sequence length="193" mass="20384">MGGTEGHTRLGREPAQTPRGGSASEGNPRLQPPVGERDQHTVARRAWPAPASQYNRPRPRRARRPHPQGPGARPLSPHEESRPEKAPWASAPQVPRPLTSRASVRRQSSQGAARGPAPQGRLGSPPCSRSGAAAPASRGRLGGGVRWGHSSLTASPRPPSFLRPALPLRGTGCVSFCSPRQLNTGSAHSAHHS</sequence>
<feature type="compositionally biased region" description="Polar residues" evidence="1">
    <location>
        <begin position="100"/>
        <end position="111"/>
    </location>
</feature>
<proteinExistence type="predicted"/>
<feature type="region of interest" description="Disordered" evidence="1">
    <location>
        <begin position="1"/>
        <end position="165"/>
    </location>
</feature>
<evidence type="ECO:0000313" key="2">
    <source>
        <dbReference type="EMBL" id="KAJ1177628.1"/>
    </source>
</evidence>
<gene>
    <name evidence="2" type="ORF">NDU88_002881</name>
</gene>
<evidence type="ECO:0000256" key="1">
    <source>
        <dbReference type="SAM" id="MobiDB-lite"/>
    </source>
</evidence>
<comment type="caution">
    <text evidence="2">The sequence shown here is derived from an EMBL/GenBank/DDBJ whole genome shotgun (WGS) entry which is preliminary data.</text>
</comment>
<dbReference type="Proteomes" id="UP001066276">
    <property type="component" value="Chromosome 3_2"/>
</dbReference>
<keyword evidence="3" id="KW-1185">Reference proteome</keyword>
<name>A0AAV7TMG8_PLEWA</name>
<feature type="compositionally biased region" description="Basic and acidic residues" evidence="1">
    <location>
        <begin position="1"/>
        <end position="12"/>
    </location>
</feature>
<dbReference type="EMBL" id="JANPWB010000006">
    <property type="protein sequence ID" value="KAJ1177628.1"/>
    <property type="molecule type" value="Genomic_DNA"/>
</dbReference>
<protein>
    <submittedName>
        <fullName evidence="2">Uncharacterized protein</fullName>
    </submittedName>
</protein>
<reference evidence="2" key="1">
    <citation type="journal article" date="2022" name="bioRxiv">
        <title>Sequencing and chromosome-scale assembly of the giantPleurodeles waltlgenome.</title>
        <authorList>
            <person name="Brown T."/>
            <person name="Elewa A."/>
            <person name="Iarovenko S."/>
            <person name="Subramanian E."/>
            <person name="Araus A.J."/>
            <person name="Petzold A."/>
            <person name="Susuki M."/>
            <person name="Suzuki K.-i.T."/>
            <person name="Hayashi T."/>
            <person name="Toyoda A."/>
            <person name="Oliveira C."/>
            <person name="Osipova E."/>
            <person name="Leigh N.D."/>
            <person name="Simon A."/>
            <person name="Yun M.H."/>
        </authorList>
    </citation>
    <scope>NUCLEOTIDE SEQUENCE</scope>
    <source>
        <strain evidence="2">20211129_DDA</strain>
        <tissue evidence="2">Liver</tissue>
    </source>
</reference>
<feature type="compositionally biased region" description="Low complexity" evidence="1">
    <location>
        <begin position="123"/>
        <end position="139"/>
    </location>
</feature>
<feature type="compositionally biased region" description="Basic and acidic residues" evidence="1">
    <location>
        <begin position="76"/>
        <end position="85"/>
    </location>
</feature>
<feature type="compositionally biased region" description="Basic residues" evidence="1">
    <location>
        <begin position="57"/>
        <end position="66"/>
    </location>
</feature>
<accession>A0AAV7TMG8</accession>